<dbReference type="CDD" id="cd03216">
    <property type="entry name" value="ABC_Carb_Monos_I"/>
    <property type="match status" value="1"/>
</dbReference>
<reference evidence="5 6" key="1">
    <citation type="submission" date="2024-09" db="EMBL/GenBank/DDBJ databases">
        <authorList>
            <person name="Pan X."/>
        </authorList>
    </citation>
    <scope>NUCLEOTIDE SEQUENCE [LARGE SCALE GENOMIC DNA]</scope>
    <source>
        <strain evidence="5 6">B2969</strain>
    </source>
</reference>
<dbReference type="InterPro" id="IPR050107">
    <property type="entry name" value="ABC_carbohydrate_import_ATPase"/>
</dbReference>
<dbReference type="InterPro" id="IPR003439">
    <property type="entry name" value="ABC_transporter-like_ATP-bd"/>
</dbReference>
<evidence type="ECO:0000256" key="3">
    <source>
        <dbReference type="SAM" id="MobiDB-lite"/>
    </source>
</evidence>
<dbReference type="Pfam" id="PF00005">
    <property type="entry name" value="ABC_tran"/>
    <property type="match status" value="1"/>
</dbReference>
<organism evidence="5 6">
    <name type="scientific">Microbacterium alkaliflavum</name>
    <dbReference type="NCBI Taxonomy" id="3248839"/>
    <lineage>
        <taxon>Bacteria</taxon>
        <taxon>Bacillati</taxon>
        <taxon>Actinomycetota</taxon>
        <taxon>Actinomycetes</taxon>
        <taxon>Micrococcales</taxon>
        <taxon>Microbacteriaceae</taxon>
        <taxon>Microbacterium</taxon>
    </lineage>
</organism>
<keyword evidence="1" id="KW-0547">Nucleotide-binding</keyword>
<dbReference type="PANTHER" id="PTHR43790:SF8">
    <property type="entry name" value="SUGAR ABC TRANSPORTER ATP-BINDING PROTEIN"/>
    <property type="match status" value="1"/>
</dbReference>
<evidence type="ECO:0000313" key="6">
    <source>
        <dbReference type="Proteomes" id="UP001610861"/>
    </source>
</evidence>
<name>A0ABW7QE37_9MICO</name>
<proteinExistence type="predicted"/>
<dbReference type="SUPFAM" id="SSF52540">
    <property type="entry name" value="P-loop containing nucleoside triphosphate hydrolases"/>
    <property type="match status" value="1"/>
</dbReference>
<feature type="domain" description="ABC transporter" evidence="4">
    <location>
        <begin position="31"/>
        <end position="273"/>
    </location>
</feature>
<dbReference type="RefSeq" id="WP_397558593.1">
    <property type="nucleotide sequence ID" value="NZ_JBIQWL010000017.1"/>
</dbReference>
<dbReference type="EMBL" id="JBIQWL010000017">
    <property type="protein sequence ID" value="MFH8253167.1"/>
    <property type="molecule type" value="Genomic_DNA"/>
</dbReference>
<dbReference type="SMART" id="SM00382">
    <property type="entry name" value="AAA"/>
    <property type="match status" value="1"/>
</dbReference>
<keyword evidence="2 5" id="KW-0067">ATP-binding</keyword>
<gene>
    <name evidence="5" type="ORF">ACH3VR_22560</name>
</gene>
<keyword evidence="6" id="KW-1185">Reference proteome</keyword>
<evidence type="ECO:0000313" key="5">
    <source>
        <dbReference type="EMBL" id="MFH8253167.1"/>
    </source>
</evidence>
<dbReference type="InterPro" id="IPR003593">
    <property type="entry name" value="AAA+_ATPase"/>
</dbReference>
<comment type="caution">
    <text evidence="5">The sequence shown here is derived from an EMBL/GenBank/DDBJ whole genome shotgun (WGS) entry which is preliminary data.</text>
</comment>
<dbReference type="InterPro" id="IPR017871">
    <property type="entry name" value="ABC_transporter-like_CS"/>
</dbReference>
<evidence type="ECO:0000259" key="4">
    <source>
        <dbReference type="PROSITE" id="PS50893"/>
    </source>
</evidence>
<sequence>MSATSVPEPDAAEPAASKPVPSAGESSRIAIAAQHVSKQFGHVQALRDASLTAHRGEIVALFGDNGAGKSTFLRILQGSHRPDNGQVIVDDQPVEMTSVRDAQRLGVDTVYQDLSLAPDLSVVDNMFLGDERIAGFPGRLFGVLDRKDMEERTDAALRELSIALPSLAVPIRDLSGGQRQAVAVARSVMRSRTAVLLDEPTAALGARQSELVCDLMRRVADRGIGVVVVSHDLPRILALADRVVILWRGATVLDQPASQLTVPEVVATMVGYKEESAA</sequence>
<dbReference type="GO" id="GO:0005524">
    <property type="term" value="F:ATP binding"/>
    <property type="evidence" value="ECO:0007669"/>
    <property type="project" value="UniProtKB-KW"/>
</dbReference>
<dbReference type="Proteomes" id="UP001610861">
    <property type="component" value="Unassembled WGS sequence"/>
</dbReference>
<dbReference type="PROSITE" id="PS50893">
    <property type="entry name" value="ABC_TRANSPORTER_2"/>
    <property type="match status" value="1"/>
</dbReference>
<feature type="region of interest" description="Disordered" evidence="3">
    <location>
        <begin position="1"/>
        <end position="26"/>
    </location>
</feature>
<evidence type="ECO:0000256" key="2">
    <source>
        <dbReference type="ARBA" id="ARBA00022840"/>
    </source>
</evidence>
<evidence type="ECO:0000256" key="1">
    <source>
        <dbReference type="ARBA" id="ARBA00022741"/>
    </source>
</evidence>
<dbReference type="Gene3D" id="3.40.50.300">
    <property type="entry name" value="P-loop containing nucleotide triphosphate hydrolases"/>
    <property type="match status" value="1"/>
</dbReference>
<dbReference type="InterPro" id="IPR027417">
    <property type="entry name" value="P-loop_NTPase"/>
</dbReference>
<dbReference type="PANTHER" id="PTHR43790">
    <property type="entry name" value="CARBOHYDRATE TRANSPORT ATP-BINDING PROTEIN MG119-RELATED"/>
    <property type="match status" value="1"/>
</dbReference>
<accession>A0ABW7QE37</accession>
<dbReference type="PROSITE" id="PS00211">
    <property type="entry name" value="ABC_TRANSPORTER_1"/>
    <property type="match status" value="1"/>
</dbReference>
<protein>
    <submittedName>
        <fullName evidence="5">ATP-binding cassette domain-containing protein</fullName>
    </submittedName>
</protein>